<dbReference type="GO" id="GO:0016788">
    <property type="term" value="F:hydrolase activity, acting on ester bonds"/>
    <property type="evidence" value="ECO:0007669"/>
    <property type="project" value="InterPro"/>
</dbReference>
<dbReference type="RefSeq" id="WP_045365199.1">
    <property type="nucleotide sequence ID" value="NZ_AP018150.1"/>
</dbReference>
<evidence type="ECO:0000256" key="2">
    <source>
        <dbReference type="ARBA" id="ARBA00022722"/>
    </source>
</evidence>
<name>A0A2Z6EWF8_9BURK</name>
<dbReference type="AlphaFoldDB" id="A0A2Z6EWF8"/>
<dbReference type="InterPro" id="IPR011856">
    <property type="entry name" value="tRNA_endonuc-like_dom_sf"/>
</dbReference>
<dbReference type="KEGG" id="mcys:MCB1EB_1653"/>
<dbReference type="Gene3D" id="3.40.1350.10">
    <property type="match status" value="1"/>
</dbReference>
<evidence type="ECO:0000313" key="4">
    <source>
        <dbReference type="EMBL" id="BBE09814.1"/>
    </source>
</evidence>
<gene>
    <name evidence="4" type="ORF">MCB1EB_1653</name>
</gene>
<protein>
    <submittedName>
        <fullName evidence="4">VRR-NUC domain-containing protein</fullName>
    </submittedName>
</protein>
<comment type="cofactor">
    <cofactor evidence="1">
        <name>Mg(2+)</name>
        <dbReference type="ChEBI" id="CHEBI:18420"/>
    </cofactor>
</comment>
<keyword evidence="5" id="KW-1185">Reference proteome</keyword>
<reference evidence="4 5" key="1">
    <citation type="journal article" date="2018" name="Microbes Environ.">
        <title>Comparative Genomic Insights into Endofungal Lifestyles of Two Bacterial Endosymbionts, Mycoavidus cysteinexigens and Burkholderia rhizoxinica.</title>
        <authorList>
            <person name="Sharmin D."/>
            <person name="Guo Y."/>
            <person name="Nishizawa T."/>
            <person name="Ohshima S."/>
            <person name="Sato Y."/>
            <person name="Takashima Y."/>
            <person name="Narisawa K."/>
            <person name="Ohta H."/>
        </authorList>
    </citation>
    <scope>NUCLEOTIDE SEQUENCE [LARGE SCALE GENOMIC DNA]</scope>
    <source>
        <strain evidence="4 5">B1-EB</strain>
    </source>
</reference>
<evidence type="ECO:0000256" key="1">
    <source>
        <dbReference type="ARBA" id="ARBA00001946"/>
    </source>
</evidence>
<keyword evidence="2" id="KW-0540">Nuclease</keyword>
<dbReference type="Proteomes" id="UP000282597">
    <property type="component" value="Chromosome"/>
</dbReference>
<evidence type="ECO:0000313" key="5">
    <source>
        <dbReference type="Proteomes" id="UP000282597"/>
    </source>
</evidence>
<dbReference type="GO" id="GO:0004518">
    <property type="term" value="F:nuclease activity"/>
    <property type="evidence" value="ECO:0007669"/>
    <property type="project" value="UniProtKB-KW"/>
</dbReference>
<organism evidence="4 5">
    <name type="scientific">Mycoavidus cysteinexigens</name>
    <dbReference type="NCBI Taxonomy" id="1553431"/>
    <lineage>
        <taxon>Bacteria</taxon>
        <taxon>Pseudomonadati</taxon>
        <taxon>Pseudomonadota</taxon>
        <taxon>Betaproteobacteria</taxon>
        <taxon>Burkholderiales</taxon>
        <taxon>Burkholderiaceae</taxon>
        <taxon>Mycoavidus</taxon>
    </lineage>
</organism>
<dbReference type="EMBL" id="AP018150">
    <property type="protein sequence ID" value="BBE09814.1"/>
    <property type="molecule type" value="Genomic_DNA"/>
</dbReference>
<dbReference type="GO" id="GO:0003676">
    <property type="term" value="F:nucleic acid binding"/>
    <property type="evidence" value="ECO:0007669"/>
    <property type="project" value="InterPro"/>
</dbReference>
<evidence type="ECO:0000256" key="3">
    <source>
        <dbReference type="ARBA" id="ARBA00022801"/>
    </source>
</evidence>
<dbReference type="InterPro" id="IPR014883">
    <property type="entry name" value="VRR_NUC"/>
</dbReference>
<dbReference type="SMART" id="SM00990">
    <property type="entry name" value="VRR_NUC"/>
    <property type="match status" value="1"/>
</dbReference>
<proteinExistence type="predicted"/>
<sequence length="95" mass="10947">MKESMIEKHLVERVKTLGGEIRKVKWIGRRGAPDRVAMLPDVCGPLWVELKAAGKNCRPHQIREHERMKRMGQRVFVINSLEGVDDLLFSIQNRG</sequence>
<keyword evidence="3" id="KW-0378">Hydrolase</keyword>
<accession>A0A2Z6EWF8</accession>